<dbReference type="InterPro" id="IPR029068">
    <property type="entry name" value="Glyas_Bleomycin-R_OHBP_Dase"/>
</dbReference>
<dbReference type="PROSITE" id="PS51819">
    <property type="entry name" value="VOC"/>
    <property type="match status" value="1"/>
</dbReference>
<proteinExistence type="predicted"/>
<dbReference type="EMBL" id="CP049056">
    <property type="protein sequence ID" value="QIE56807.1"/>
    <property type="molecule type" value="Genomic_DNA"/>
</dbReference>
<evidence type="ECO:0000313" key="3">
    <source>
        <dbReference type="Proteomes" id="UP000503336"/>
    </source>
</evidence>
<dbReference type="KEGG" id="hdh:G5B40_16005"/>
<evidence type="ECO:0000259" key="1">
    <source>
        <dbReference type="PROSITE" id="PS51819"/>
    </source>
</evidence>
<protein>
    <submittedName>
        <fullName evidence="2">VOC family protein</fullName>
    </submittedName>
</protein>
<keyword evidence="3" id="KW-1185">Reference proteome</keyword>
<dbReference type="Proteomes" id="UP000503336">
    <property type="component" value="Chromosome"/>
</dbReference>
<accession>A0A7L5C1W5</accession>
<gene>
    <name evidence="2" type="ORF">G5B40_16005</name>
</gene>
<reference evidence="2 3" key="1">
    <citation type="submission" date="2020-02" db="EMBL/GenBank/DDBJ databases">
        <title>complete genome sequence of Rhodobacteraceae bacterium.</title>
        <authorList>
            <person name="Park J."/>
            <person name="Kim Y.-S."/>
            <person name="Kim K.-H."/>
        </authorList>
    </citation>
    <scope>NUCLEOTIDE SEQUENCE [LARGE SCALE GENOMIC DNA]</scope>
    <source>
        <strain evidence="2 3">RR4-56</strain>
    </source>
</reference>
<organism evidence="2 3">
    <name type="scientific">Pikeienuella piscinae</name>
    <dbReference type="NCBI Taxonomy" id="2748098"/>
    <lineage>
        <taxon>Bacteria</taxon>
        <taxon>Pseudomonadati</taxon>
        <taxon>Pseudomonadota</taxon>
        <taxon>Alphaproteobacteria</taxon>
        <taxon>Rhodobacterales</taxon>
        <taxon>Paracoccaceae</taxon>
        <taxon>Pikeienuella</taxon>
    </lineage>
</organism>
<feature type="domain" description="VOC" evidence="1">
    <location>
        <begin position="9"/>
        <end position="134"/>
    </location>
</feature>
<dbReference type="InterPro" id="IPR037523">
    <property type="entry name" value="VOC_core"/>
</dbReference>
<name>A0A7L5C1W5_9RHOB</name>
<sequence>MKEMFRDYRLHHVGVIAPDMESADAFMALMGLEEDYRGYVDPWSCWCVFTKARDGATIELVVADSGPLTRFNKGVGGVHHFAFEVESLTATMEWCAEKGMKCVSPEPVKGAGNFWCNFLNPVYTRGVQIEFVEPFQP</sequence>
<dbReference type="Gene3D" id="3.10.180.10">
    <property type="entry name" value="2,3-Dihydroxybiphenyl 1,2-Dioxygenase, domain 1"/>
    <property type="match status" value="1"/>
</dbReference>
<dbReference type="RefSeq" id="WP_165100566.1">
    <property type="nucleotide sequence ID" value="NZ_CP049056.1"/>
</dbReference>
<dbReference type="SUPFAM" id="SSF54593">
    <property type="entry name" value="Glyoxalase/Bleomycin resistance protein/Dihydroxybiphenyl dioxygenase"/>
    <property type="match status" value="1"/>
</dbReference>
<evidence type="ECO:0000313" key="2">
    <source>
        <dbReference type="EMBL" id="QIE56807.1"/>
    </source>
</evidence>
<dbReference type="Pfam" id="PF13669">
    <property type="entry name" value="Glyoxalase_4"/>
    <property type="match status" value="1"/>
</dbReference>
<dbReference type="AlphaFoldDB" id="A0A7L5C1W5"/>